<dbReference type="InterPro" id="IPR052162">
    <property type="entry name" value="Sensor_kinase/Photoreceptor"/>
</dbReference>
<dbReference type="GO" id="GO:0003677">
    <property type="term" value="F:DNA binding"/>
    <property type="evidence" value="ECO:0007669"/>
    <property type="project" value="InterPro"/>
</dbReference>
<evidence type="ECO:0000313" key="10">
    <source>
        <dbReference type="Proteomes" id="UP000605848"/>
    </source>
</evidence>
<evidence type="ECO:0000256" key="5">
    <source>
        <dbReference type="ARBA" id="ARBA00022777"/>
    </source>
</evidence>
<feature type="domain" description="PAC" evidence="7">
    <location>
        <begin position="334"/>
        <end position="386"/>
    </location>
</feature>
<keyword evidence="10" id="KW-1185">Reference proteome</keyword>
<proteinExistence type="predicted"/>
<name>A0A937D0S0_9HYPH</name>
<organism evidence="9 10">
    <name type="scientific">Microvirga aerilata</name>
    <dbReference type="NCBI Taxonomy" id="670292"/>
    <lineage>
        <taxon>Bacteria</taxon>
        <taxon>Pseudomonadati</taxon>
        <taxon>Pseudomonadota</taxon>
        <taxon>Alphaproteobacteria</taxon>
        <taxon>Hyphomicrobiales</taxon>
        <taxon>Methylobacteriaceae</taxon>
        <taxon>Microvirga</taxon>
    </lineage>
</organism>
<dbReference type="Gene3D" id="2.10.70.100">
    <property type="match status" value="1"/>
</dbReference>
<dbReference type="EC" id="2.7.13.3" evidence="2"/>
<dbReference type="CDD" id="cd00093">
    <property type="entry name" value="HTH_XRE"/>
    <property type="match status" value="1"/>
</dbReference>
<dbReference type="PANTHER" id="PTHR43304:SF1">
    <property type="entry name" value="PAC DOMAIN-CONTAINING PROTEIN"/>
    <property type="match status" value="1"/>
</dbReference>
<dbReference type="Gene3D" id="3.30.450.20">
    <property type="entry name" value="PAS domain"/>
    <property type="match status" value="4"/>
</dbReference>
<protein>
    <recommendedName>
        <fullName evidence="2">histidine kinase</fullName>
        <ecNumber evidence="2">2.7.13.3</ecNumber>
    </recommendedName>
</protein>
<dbReference type="NCBIfam" id="TIGR00229">
    <property type="entry name" value="sensory_box"/>
    <property type="match status" value="3"/>
</dbReference>
<evidence type="ECO:0000259" key="7">
    <source>
        <dbReference type="PROSITE" id="PS50113"/>
    </source>
</evidence>
<evidence type="ECO:0000256" key="6">
    <source>
        <dbReference type="SAM" id="Coils"/>
    </source>
</evidence>
<dbReference type="CDD" id="cd00130">
    <property type="entry name" value="PAS"/>
    <property type="match status" value="4"/>
</dbReference>
<dbReference type="Pfam" id="PF08447">
    <property type="entry name" value="PAS_3"/>
    <property type="match status" value="4"/>
</dbReference>
<dbReference type="InterPro" id="IPR000700">
    <property type="entry name" value="PAS-assoc_C"/>
</dbReference>
<dbReference type="PROSITE" id="PS50943">
    <property type="entry name" value="HTH_CROC1"/>
    <property type="match status" value="1"/>
</dbReference>
<dbReference type="SUPFAM" id="SSF47413">
    <property type="entry name" value="lambda repressor-like DNA-binding domains"/>
    <property type="match status" value="1"/>
</dbReference>
<sequence>MDKAAQMNDGVELVGYGNAPSPFGHWEWDFNTGGVTWSDGMFRVLGLEPGAVAACYDLFVSMVHPEDRANRIAGGSVAVVQGQNIDSEFRIVQPNGAVRWVANKGEVFRDADGKPSWAAGVLIDVTDIREAQLQLLAREERYRALAMANSIGEWRATSKGNAIEAQCWANFTGRPVEDCLDRGWLAAIHRKDVAAVEAGWDEAVRIGSYFEMSFRLQHRSGEYRWVLCKAVPIKRDDGPAREWVGTAEDIQAKRETGELLRVHEERLRLARFEGPMATWDFNLETGQITRSGNAQDVLGIGSETVEEFQDSIHPEDRPKIQELVRATRQSGNAFSAEYRRIRQDGGITWLRSRVRVVPSAYGGADHVIGVTFNITLQKEAEFDRQETKRALRELNARYSALMRAAGDFVWTVGPDGKVSDMPEWRAFTGQSFDQVQGWGWLSAVHPADREQTREAVQRILDTSAGSSYEYRVRDRSGEYYWFKSSIFPVLNEEGTPVEWIGACQRIAGPVREHEATFTRPLQAVPRPRIDDPLMPWQLRAARGILGSSVRELAEMSGVSVSTIRRVEDGQSNDHRLLLTIRSTLEQAGVEFLSAADGECAIRPARGR</sequence>
<dbReference type="InterPro" id="IPR001387">
    <property type="entry name" value="Cro/C1-type_HTH"/>
</dbReference>
<dbReference type="EMBL" id="JAEQMY010000134">
    <property type="protein sequence ID" value="MBL0407999.1"/>
    <property type="molecule type" value="Genomic_DNA"/>
</dbReference>
<dbReference type="InterPro" id="IPR010982">
    <property type="entry name" value="Lambda_DNA-bd_dom_sf"/>
</dbReference>
<reference evidence="9" key="1">
    <citation type="submission" date="2021-01" db="EMBL/GenBank/DDBJ databases">
        <title>Microvirga sp.</title>
        <authorList>
            <person name="Kim M.K."/>
        </authorList>
    </citation>
    <scope>NUCLEOTIDE SEQUENCE</scope>
    <source>
        <strain evidence="9">5420S-16</strain>
    </source>
</reference>
<evidence type="ECO:0000256" key="3">
    <source>
        <dbReference type="ARBA" id="ARBA00022553"/>
    </source>
</evidence>
<keyword evidence="4" id="KW-0808">Transferase</keyword>
<dbReference type="AlphaFoldDB" id="A0A937D0S0"/>
<gene>
    <name evidence="9" type="ORF">JKG68_29300</name>
</gene>
<evidence type="ECO:0000256" key="2">
    <source>
        <dbReference type="ARBA" id="ARBA00012438"/>
    </source>
</evidence>
<dbReference type="RefSeq" id="WP_202065618.1">
    <property type="nucleotide sequence ID" value="NZ_JAEQMY010000134.1"/>
</dbReference>
<keyword evidence="6" id="KW-0175">Coiled coil</keyword>
<dbReference type="SMART" id="SM00086">
    <property type="entry name" value="PAC"/>
    <property type="match status" value="4"/>
</dbReference>
<dbReference type="PANTHER" id="PTHR43304">
    <property type="entry name" value="PHYTOCHROME-LIKE PROTEIN CPH1"/>
    <property type="match status" value="1"/>
</dbReference>
<dbReference type="InterPro" id="IPR013655">
    <property type="entry name" value="PAS_fold_3"/>
</dbReference>
<feature type="coiled-coil region" evidence="6">
    <location>
        <begin position="377"/>
        <end position="404"/>
    </location>
</feature>
<dbReference type="Gene3D" id="1.10.260.40">
    <property type="entry name" value="lambda repressor-like DNA-binding domains"/>
    <property type="match status" value="1"/>
</dbReference>
<comment type="catalytic activity">
    <reaction evidence="1">
        <text>ATP + protein L-histidine = ADP + protein N-phospho-L-histidine.</text>
        <dbReference type="EC" id="2.7.13.3"/>
    </reaction>
</comment>
<dbReference type="SUPFAM" id="SSF55785">
    <property type="entry name" value="PYP-like sensor domain (PAS domain)"/>
    <property type="match status" value="4"/>
</dbReference>
<evidence type="ECO:0000256" key="1">
    <source>
        <dbReference type="ARBA" id="ARBA00000085"/>
    </source>
</evidence>
<dbReference type="Proteomes" id="UP000605848">
    <property type="component" value="Unassembled WGS sequence"/>
</dbReference>
<dbReference type="PROSITE" id="PS50113">
    <property type="entry name" value="PAC"/>
    <property type="match status" value="3"/>
</dbReference>
<keyword evidence="3" id="KW-0597">Phosphoprotein</keyword>
<feature type="domain" description="PAC" evidence="7">
    <location>
        <begin position="85"/>
        <end position="137"/>
    </location>
</feature>
<accession>A0A937D0S0</accession>
<comment type="caution">
    <text evidence="9">The sequence shown here is derived from an EMBL/GenBank/DDBJ whole genome shotgun (WGS) entry which is preliminary data.</text>
</comment>
<dbReference type="InterPro" id="IPR000014">
    <property type="entry name" value="PAS"/>
</dbReference>
<feature type="domain" description="PAC" evidence="7">
    <location>
        <begin position="210"/>
        <end position="262"/>
    </location>
</feature>
<evidence type="ECO:0000256" key="4">
    <source>
        <dbReference type="ARBA" id="ARBA00022679"/>
    </source>
</evidence>
<keyword evidence="5" id="KW-0418">Kinase</keyword>
<dbReference type="GO" id="GO:0004673">
    <property type="term" value="F:protein histidine kinase activity"/>
    <property type="evidence" value="ECO:0007669"/>
    <property type="project" value="UniProtKB-EC"/>
</dbReference>
<evidence type="ECO:0000313" key="9">
    <source>
        <dbReference type="EMBL" id="MBL0407999.1"/>
    </source>
</evidence>
<dbReference type="InterPro" id="IPR035965">
    <property type="entry name" value="PAS-like_dom_sf"/>
</dbReference>
<evidence type="ECO:0000259" key="8">
    <source>
        <dbReference type="PROSITE" id="PS50943"/>
    </source>
</evidence>
<feature type="domain" description="HTH cro/C1-type" evidence="8">
    <location>
        <begin position="538"/>
        <end position="572"/>
    </location>
</feature>
<dbReference type="SMART" id="SM00091">
    <property type="entry name" value="PAS"/>
    <property type="match status" value="3"/>
</dbReference>
<dbReference type="InterPro" id="IPR001610">
    <property type="entry name" value="PAC"/>
</dbReference>